<dbReference type="EMBL" id="CM047589">
    <property type="protein sequence ID" value="KAI9920397.1"/>
    <property type="molecule type" value="Genomic_DNA"/>
</dbReference>
<evidence type="ECO:0000313" key="1">
    <source>
        <dbReference type="EMBL" id="KAI9920397.1"/>
    </source>
</evidence>
<organism evidence="1 2">
    <name type="scientific">Peronosclerospora sorghi</name>
    <dbReference type="NCBI Taxonomy" id="230839"/>
    <lineage>
        <taxon>Eukaryota</taxon>
        <taxon>Sar</taxon>
        <taxon>Stramenopiles</taxon>
        <taxon>Oomycota</taxon>
        <taxon>Peronosporomycetes</taxon>
        <taxon>Peronosporales</taxon>
        <taxon>Peronosporaceae</taxon>
        <taxon>Peronosclerospora</taxon>
    </lineage>
</organism>
<sequence>MGQQDLEIFREHARITFRRGRGRVRKALDTRRVGMDGRTRRVVRAESAVAALKARATVACAGRTHLFIRWIARGRDIVDRGKRRGQRDGRHASDEEEHEHHKTTRTLQGLVVYHVERVKCGREEGKRGMISEMRWAGLIVPTPVVDYAVRKVINYPRKPFLPWNWNWNRREEEKKKTLSSVLLTRTLPWMPGQRATNGFV</sequence>
<evidence type="ECO:0000313" key="2">
    <source>
        <dbReference type="Proteomes" id="UP001163321"/>
    </source>
</evidence>
<proteinExistence type="predicted"/>
<gene>
    <name evidence="1" type="ORF">PsorP6_015562</name>
</gene>
<comment type="caution">
    <text evidence="1">The sequence shown here is derived from an EMBL/GenBank/DDBJ whole genome shotgun (WGS) entry which is preliminary data.</text>
</comment>
<name>A0ACC0WPT7_9STRA</name>
<accession>A0ACC0WPT7</accession>
<dbReference type="Proteomes" id="UP001163321">
    <property type="component" value="Chromosome 10"/>
</dbReference>
<reference evidence="1 2" key="1">
    <citation type="journal article" date="2022" name="bioRxiv">
        <title>The genome of the oomycete Peronosclerospora sorghi, a cosmopolitan pathogen of maize and sorghum, is inflated with dispersed pseudogenes.</title>
        <authorList>
            <person name="Fletcher K."/>
            <person name="Martin F."/>
            <person name="Isakeit T."/>
            <person name="Cavanaugh K."/>
            <person name="Magill C."/>
            <person name="Michelmore R."/>
        </authorList>
    </citation>
    <scope>NUCLEOTIDE SEQUENCE [LARGE SCALE GENOMIC DNA]</scope>
    <source>
        <strain evidence="1">P6</strain>
    </source>
</reference>
<protein>
    <submittedName>
        <fullName evidence="1">Uncharacterized protein</fullName>
    </submittedName>
</protein>
<keyword evidence="2" id="KW-1185">Reference proteome</keyword>